<dbReference type="AlphaFoldDB" id="A0A392RUD2"/>
<proteinExistence type="predicted"/>
<reference evidence="1 2" key="1">
    <citation type="journal article" date="2018" name="Front. Plant Sci.">
        <title>Red Clover (Trifolium pratense) and Zigzag Clover (T. medium) - A Picture of Genomic Similarities and Differences.</title>
        <authorList>
            <person name="Dluhosova J."/>
            <person name="Istvanek J."/>
            <person name="Nedelnik J."/>
            <person name="Repkova J."/>
        </authorList>
    </citation>
    <scope>NUCLEOTIDE SEQUENCE [LARGE SCALE GENOMIC DNA]</scope>
    <source>
        <strain evidence="2">cv. 10/8</strain>
        <tissue evidence="1">Leaf</tissue>
    </source>
</reference>
<evidence type="ECO:0000313" key="2">
    <source>
        <dbReference type="Proteomes" id="UP000265520"/>
    </source>
</evidence>
<feature type="non-terminal residue" evidence="1">
    <location>
        <position position="1"/>
    </location>
</feature>
<protein>
    <submittedName>
        <fullName evidence="1">Uncharacterized protein</fullName>
    </submittedName>
</protein>
<accession>A0A392RUD2</accession>
<dbReference type="Proteomes" id="UP000265520">
    <property type="component" value="Unassembled WGS sequence"/>
</dbReference>
<dbReference type="EMBL" id="LXQA010264940">
    <property type="protein sequence ID" value="MCI39215.1"/>
    <property type="molecule type" value="Genomic_DNA"/>
</dbReference>
<evidence type="ECO:0000313" key="1">
    <source>
        <dbReference type="EMBL" id="MCI39215.1"/>
    </source>
</evidence>
<organism evidence="1 2">
    <name type="scientific">Trifolium medium</name>
    <dbReference type="NCBI Taxonomy" id="97028"/>
    <lineage>
        <taxon>Eukaryota</taxon>
        <taxon>Viridiplantae</taxon>
        <taxon>Streptophyta</taxon>
        <taxon>Embryophyta</taxon>
        <taxon>Tracheophyta</taxon>
        <taxon>Spermatophyta</taxon>
        <taxon>Magnoliopsida</taxon>
        <taxon>eudicotyledons</taxon>
        <taxon>Gunneridae</taxon>
        <taxon>Pentapetalae</taxon>
        <taxon>rosids</taxon>
        <taxon>fabids</taxon>
        <taxon>Fabales</taxon>
        <taxon>Fabaceae</taxon>
        <taxon>Papilionoideae</taxon>
        <taxon>50 kb inversion clade</taxon>
        <taxon>NPAAA clade</taxon>
        <taxon>Hologalegina</taxon>
        <taxon>IRL clade</taxon>
        <taxon>Trifolieae</taxon>
        <taxon>Trifolium</taxon>
    </lineage>
</organism>
<comment type="caution">
    <text evidence="1">The sequence shown here is derived from an EMBL/GenBank/DDBJ whole genome shotgun (WGS) entry which is preliminary data.</text>
</comment>
<name>A0A392RUD2_9FABA</name>
<keyword evidence="2" id="KW-1185">Reference proteome</keyword>
<sequence length="44" mass="4694">DSVEARHAREVVSVAEQLEDNEGTMPESASIVVHSATDVQKNAS</sequence>